<name>A0A1F5CA60_9BACT</name>
<comment type="caution">
    <text evidence="2">The sequence shown here is derived from an EMBL/GenBank/DDBJ whole genome shotgun (WGS) entry which is preliminary data.</text>
</comment>
<dbReference type="AlphaFoldDB" id="A0A1F5CA60"/>
<protein>
    <recommendedName>
        <fullName evidence="4">DUF5666 domain-containing protein</fullName>
    </recommendedName>
</protein>
<keyword evidence="1" id="KW-0812">Transmembrane</keyword>
<sequence>MSEEKTIKKFFQNSDVLKWVIVGLAGFIVLILVFGAGMKVGTLKARYSYRWAENYHRNFAGPRSGFFSDWGNSPRGEFINAHGVFGLIIKIDGNTIITKGRDDVEKTVLVSENTLIQKGRETVKLFDLKPDESVVIIGSPNEEGRIEAKFIRVLPASGSIMPVKEMRKI</sequence>
<keyword evidence="1" id="KW-0472">Membrane</keyword>
<feature type="transmembrane region" description="Helical" evidence="1">
    <location>
        <begin position="20"/>
        <end position="40"/>
    </location>
</feature>
<dbReference type="Proteomes" id="UP000177197">
    <property type="component" value="Unassembled WGS sequence"/>
</dbReference>
<dbReference type="EMBL" id="MEYV01000019">
    <property type="protein sequence ID" value="OGD39723.1"/>
    <property type="molecule type" value="Genomic_DNA"/>
</dbReference>
<evidence type="ECO:0000313" key="3">
    <source>
        <dbReference type="Proteomes" id="UP000177197"/>
    </source>
</evidence>
<evidence type="ECO:0008006" key="4">
    <source>
        <dbReference type="Google" id="ProtNLM"/>
    </source>
</evidence>
<proteinExistence type="predicted"/>
<organism evidence="2 3">
    <name type="scientific">Candidatus Azambacteria bacterium RIFCSPLOWO2_02_FULL_44_14</name>
    <dbReference type="NCBI Taxonomy" id="1797306"/>
    <lineage>
        <taxon>Bacteria</taxon>
        <taxon>Candidatus Azamiibacteriota</taxon>
    </lineage>
</organism>
<accession>A0A1F5CA60</accession>
<evidence type="ECO:0000256" key="1">
    <source>
        <dbReference type="SAM" id="Phobius"/>
    </source>
</evidence>
<reference evidence="2 3" key="1">
    <citation type="journal article" date="2016" name="Nat. Commun.">
        <title>Thousands of microbial genomes shed light on interconnected biogeochemical processes in an aquifer system.</title>
        <authorList>
            <person name="Anantharaman K."/>
            <person name="Brown C.T."/>
            <person name="Hug L.A."/>
            <person name="Sharon I."/>
            <person name="Castelle C.J."/>
            <person name="Probst A.J."/>
            <person name="Thomas B.C."/>
            <person name="Singh A."/>
            <person name="Wilkins M.J."/>
            <person name="Karaoz U."/>
            <person name="Brodie E.L."/>
            <person name="Williams K.H."/>
            <person name="Hubbard S.S."/>
            <person name="Banfield J.F."/>
        </authorList>
    </citation>
    <scope>NUCLEOTIDE SEQUENCE [LARGE SCALE GENOMIC DNA]</scope>
</reference>
<gene>
    <name evidence="2" type="ORF">A3I30_00625</name>
</gene>
<keyword evidence="1" id="KW-1133">Transmembrane helix</keyword>
<evidence type="ECO:0000313" key="2">
    <source>
        <dbReference type="EMBL" id="OGD39723.1"/>
    </source>
</evidence>